<proteinExistence type="predicted"/>
<dbReference type="KEGG" id="ffu:CLAFUR5_10960"/>
<reference evidence="1" key="2">
    <citation type="journal article" date="2022" name="Microb. Genom.">
        <title>A chromosome-scale genome assembly of the tomato pathogen Cladosporium fulvum reveals a compartmentalized genome architecture and the presence of a dispensable chromosome.</title>
        <authorList>
            <person name="Zaccaron A.Z."/>
            <person name="Chen L.H."/>
            <person name="Samaras A."/>
            <person name="Stergiopoulos I."/>
        </authorList>
    </citation>
    <scope>NUCLEOTIDE SEQUENCE</scope>
    <source>
        <strain evidence="1">Race5_Kim</strain>
    </source>
</reference>
<dbReference type="Proteomes" id="UP000756132">
    <property type="component" value="Chromosome 8"/>
</dbReference>
<dbReference type="AlphaFoldDB" id="A0A9Q8USW3"/>
<accession>A0A9Q8USW3</accession>
<sequence length="165" mass="18695">MPSISSEDISRLLGTLPQELYDEIYSLTFTADPGVRKVNKDWRRPPHLLLVDASSRALFAKSYFDADSSFIVRAVGTGPKCIASDETMARWLARLGKDHVALLRDVRVGTTAQLPYTNEFRVWVRDFLNYYHKCEAGHPAYKVAERIEFITEEKARELEAGGAEN</sequence>
<dbReference type="OrthoDB" id="3650741at2759"/>
<name>A0A9Q8USW3_PASFU</name>
<reference evidence="1" key="1">
    <citation type="submission" date="2021-12" db="EMBL/GenBank/DDBJ databases">
        <authorList>
            <person name="Zaccaron A."/>
            <person name="Stergiopoulos I."/>
        </authorList>
    </citation>
    <scope>NUCLEOTIDE SEQUENCE</scope>
    <source>
        <strain evidence="1">Race5_Kim</strain>
    </source>
</reference>
<gene>
    <name evidence="1" type="ORF">CLAFUR5_10960</name>
</gene>
<dbReference type="RefSeq" id="XP_047765584.1">
    <property type="nucleotide sequence ID" value="XM_047910108.1"/>
</dbReference>
<evidence type="ECO:0000313" key="1">
    <source>
        <dbReference type="EMBL" id="UJO21218.1"/>
    </source>
</evidence>
<organism evidence="1 2">
    <name type="scientific">Passalora fulva</name>
    <name type="common">Tomato leaf mold</name>
    <name type="synonym">Cladosporium fulvum</name>
    <dbReference type="NCBI Taxonomy" id="5499"/>
    <lineage>
        <taxon>Eukaryota</taxon>
        <taxon>Fungi</taxon>
        <taxon>Dikarya</taxon>
        <taxon>Ascomycota</taxon>
        <taxon>Pezizomycotina</taxon>
        <taxon>Dothideomycetes</taxon>
        <taxon>Dothideomycetidae</taxon>
        <taxon>Mycosphaerellales</taxon>
        <taxon>Mycosphaerellaceae</taxon>
        <taxon>Fulvia</taxon>
    </lineage>
</organism>
<dbReference type="GeneID" id="71990838"/>
<protein>
    <submittedName>
        <fullName evidence="1">Uncharacterized protein</fullName>
    </submittedName>
</protein>
<keyword evidence="2" id="KW-1185">Reference proteome</keyword>
<evidence type="ECO:0000313" key="2">
    <source>
        <dbReference type="Proteomes" id="UP000756132"/>
    </source>
</evidence>
<dbReference type="EMBL" id="CP090170">
    <property type="protein sequence ID" value="UJO21218.1"/>
    <property type="molecule type" value="Genomic_DNA"/>
</dbReference>